<keyword evidence="2" id="KW-0732">Signal</keyword>
<feature type="chain" id="PRO_5036454447" description="Secreted protein" evidence="2">
    <location>
        <begin position="36"/>
        <end position="188"/>
    </location>
</feature>
<organism evidence="3">
    <name type="scientific">Anopheles coluzzii</name>
    <name type="common">African malaria mosquito</name>
    <dbReference type="NCBI Taxonomy" id="1518534"/>
    <lineage>
        <taxon>Eukaryota</taxon>
        <taxon>Metazoa</taxon>
        <taxon>Ecdysozoa</taxon>
        <taxon>Arthropoda</taxon>
        <taxon>Hexapoda</taxon>
        <taxon>Insecta</taxon>
        <taxon>Pterygota</taxon>
        <taxon>Neoptera</taxon>
        <taxon>Endopterygota</taxon>
        <taxon>Diptera</taxon>
        <taxon>Nematocera</taxon>
        <taxon>Culicoidea</taxon>
        <taxon>Culicidae</taxon>
        <taxon>Anophelinae</taxon>
        <taxon>Anopheles</taxon>
    </lineage>
</organism>
<accession>A0A8W7P303</accession>
<protein>
    <recommendedName>
        <fullName evidence="4">Secreted protein</fullName>
    </recommendedName>
</protein>
<feature type="signal peptide" evidence="2">
    <location>
        <begin position="1"/>
        <end position="35"/>
    </location>
</feature>
<dbReference type="EnsemblMetazoa" id="ACOM024498-RA">
    <property type="protein sequence ID" value="ACOM024498-PA.1"/>
    <property type="gene ID" value="ACOM024498"/>
</dbReference>
<reference evidence="3" key="1">
    <citation type="submission" date="2022-08" db="UniProtKB">
        <authorList>
            <consortium name="EnsemblMetazoa"/>
        </authorList>
    </citation>
    <scope>IDENTIFICATION</scope>
</reference>
<evidence type="ECO:0008006" key="4">
    <source>
        <dbReference type="Google" id="ProtNLM"/>
    </source>
</evidence>
<name>A0A8W7P303_ANOCL</name>
<evidence type="ECO:0000256" key="2">
    <source>
        <dbReference type="SAM" id="SignalP"/>
    </source>
</evidence>
<dbReference type="Proteomes" id="UP000075882">
    <property type="component" value="Unassembled WGS sequence"/>
</dbReference>
<evidence type="ECO:0000313" key="3">
    <source>
        <dbReference type="EnsemblMetazoa" id="ACOM024498-PA.1"/>
    </source>
</evidence>
<dbReference type="AlphaFoldDB" id="A0A8W7P303"/>
<feature type="region of interest" description="Disordered" evidence="1">
    <location>
        <begin position="169"/>
        <end position="188"/>
    </location>
</feature>
<proteinExistence type="predicted"/>
<evidence type="ECO:0000256" key="1">
    <source>
        <dbReference type="SAM" id="MobiDB-lite"/>
    </source>
</evidence>
<sequence>MRMDGMQQMIGMLPARFTPPRCLLWPMMLMMVGQAKFMWSMSATESSVTALHRARNIRTSGSRLAPPQTTMAAHFLHQSPFDIYNPEALRIRKSCRYWYCGGALLPCCFEHYAALLRLLLLLLLLCGDERHNAWPQFGGLSSVPLLFRFTIVKPNLQFHSLTDRSTDGWDGQYREEDESGAGSAHINV</sequence>